<protein>
    <submittedName>
        <fullName evidence="1">Uncharacterized protein</fullName>
    </submittedName>
</protein>
<reference evidence="1" key="1">
    <citation type="submission" date="2021-02" db="EMBL/GenBank/DDBJ databases">
        <authorList>
            <person name="Syme A R."/>
            <person name="Syme A R."/>
            <person name="Moolhuijzen P."/>
        </authorList>
    </citation>
    <scope>NUCLEOTIDE SEQUENCE</scope>
    <source>
        <strain evidence="1">W1-1</strain>
    </source>
</reference>
<dbReference type="Proteomes" id="UP000472372">
    <property type="component" value="Chromosome 1"/>
</dbReference>
<name>A0A6S6VTL3_9PLEO</name>
<dbReference type="AlphaFoldDB" id="A0A6S6VTL3"/>
<accession>A0A6S6VTL3</accession>
<evidence type="ECO:0000313" key="1">
    <source>
        <dbReference type="EMBL" id="CAE6994925.1"/>
    </source>
</evidence>
<organism evidence="1 2">
    <name type="scientific">Pyrenophora teres f. teres</name>
    <dbReference type="NCBI Taxonomy" id="97479"/>
    <lineage>
        <taxon>Eukaryota</taxon>
        <taxon>Fungi</taxon>
        <taxon>Dikarya</taxon>
        <taxon>Ascomycota</taxon>
        <taxon>Pezizomycotina</taxon>
        <taxon>Dothideomycetes</taxon>
        <taxon>Pleosporomycetidae</taxon>
        <taxon>Pleosporales</taxon>
        <taxon>Pleosporineae</taxon>
        <taxon>Pleosporaceae</taxon>
        <taxon>Pyrenophora</taxon>
    </lineage>
</organism>
<sequence length="221" mass="24320">MFEEPFDFNRLKSNSSEVTIMRATDASKRLRQEMAVPVDDDDDLPLPPPFPSSFPGGTPGRAGETEIPILASEPVRPSDNPQFTAPIPSDAGPDHGYGVAPPRPPIMLISGMVPQNPGQYADTEYMASQDNTQNLYFECKASACFYDQVLSAYRAAPGVDVCIWCNNHLPADYSTRKLWCHGVGRDGHEVFKKDKGEETFCPECDMTGRRHLTATTTTTTT</sequence>
<evidence type="ECO:0000313" key="2">
    <source>
        <dbReference type="Proteomes" id="UP000472372"/>
    </source>
</evidence>
<dbReference type="EMBL" id="HG992977">
    <property type="protein sequence ID" value="CAE6994925.1"/>
    <property type="molecule type" value="Genomic_DNA"/>
</dbReference>
<proteinExistence type="predicted"/>
<gene>
    <name evidence="1" type="ORF">PTTW11_00006</name>
</gene>